<feature type="transmembrane region" description="Helical" evidence="8">
    <location>
        <begin position="394"/>
        <end position="418"/>
    </location>
</feature>
<evidence type="ECO:0000256" key="8">
    <source>
        <dbReference type="SAM" id="Phobius"/>
    </source>
</evidence>
<dbReference type="SUPFAM" id="SSF81340">
    <property type="entry name" value="Clc chloride channel"/>
    <property type="match status" value="1"/>
</dbReference>
<evidence type="ECO:0000256" key="7">
    <source>
        <dbReference type="ARBA" id="ARBA00023214"/>
    </source>
</evidence>
<evidence type="ECO:0000256" key="1">
    <source>
        <dbReference type="ARBA" id="ARBA00004141"/>
    </source>
</evidence>
<name>A0A433QWM5_9FUNG</name>
<keyword evidence="5" id="KW-0406">Ion transport</keyword>
<reference evidence="9 10" key="1">
    <citation type="journal article" date="2018" name="New Phytol.">
        <title>Phylogenomics of Endogonaceae and evolution of mycorrhizas within Mucoromycota.</title>
        <authorList>
            <person name="Chang Y."/>
            <person name="Desiro A."/>
            <person name="Na H."/>
            <person name="Sandor L."/>
            <person name="Lipzen A."/>
            <person name="Clum A."/>
            <person name="Barry K."/>
            <person name="Grigoriev I.V."/>
            <person name="Martin F.M."/>
            <person name="Stajich J.E."/>
            <person name="Smith M.E."/>
            <person name="Bonito G."/>
            <person name="Spatafora J.W."/>
        </authorList>
    </citation>
    <scope>NUCLEOTIDE SEQUENCE [LARGE SCALE GENOMIC DNA]</scope>
    <source>
        <strain evidence="9 10">AD002</strain>
    </source>
</reference>
<comment type="subcellular location">
    <subcellularLocation>
        <location evidence="1">Membrane</location>
        <topology evidence="1">Multi-pass membrane protein</topology>
    </subcellularLocation>
</comment>
<sequence>MVFSHWRVYALFLDLDNPTANSKSCYARKFITSFPYIVSSSTYVLFSLTAAILVKISADVIATRCASPTAQPDLKVVYFAAGSGIAEVKTILGGFVIRKFLGIQTLIVKIIGSTLAVSSGLNCGKEGPFVHIACCVGNILCRIFSKFNKNEGKRREILSASAAAGVAVAFAAPIGGVLFSLEEVSYYFPIKTMIRSFFSALIAAMTLKLLNPFGNGKIAMFQVSYDRDWHWFEMAGFLLCGLFGGFFGAIFSKLNIRWQHVRKTTWLGRHPVAEVVVIMVITVLVSYWNPFARLDKLPPLKYGEIVGIAKLSLKLHNLDADLQFKNCMNTNDRMGLTEFVMNLFAECTSTNDNEGLCATTISAIYPRLNLLAATLVIKVILIIFTFGLRIPAGIFLPSLAVGAIFGRMVGLGMQYLTMRFPDLELFARCGSEMAAEGECVIPGVYAMVGAAASLAGVTRTTVSLVVIMFELTGALTYLLVR</sequence>
<feature type="transmembrane region" description="Helical" evidence="8">
    <location>
        <begin position="100"/>
        <end position="121"/>
    </location>
</feature>
<dbReference type="CDD" id="cd03684">
    <property type="entry name" value="ClC_3_like"/>
    <property type="match status" value="1"/>
</dbReference>
<dbReference type="AlphaFoldDB" id="A0A433QWM5"/>
<dbReference type="Proteomes" id="UP000274822">
    <property type="component" value="Unassembled WGS sequence"/>
</dbReference>
<evidence type="ECO:0000256" key="4">
    <source>
        <dbReference type="ARBA" id="ARBA00022989"/>
    </source>
</evidence>
<keyword evidence="10" id="KW-1185">Reference proteome</keyword>
<evidence type="ECO:0000256" key="5">
    <source>
        <dbReference type="ARBA" id="ARBA00023065"/>
    </source>
</evidence>
<feature type="transmembrane region" description="Helical" evidence="8">
    <location>
        <begin position="193"/>
        <end position="210"/>
    </location>
</feature>
<dbReference type="GO" id="GO:0005769">
    <property type="term" value="C:early endosome"/>
    <property type="evidence" value="ECO:0007669"/>
    <property type="project" value="TreeGrafter"/>
</dbReference>
<feature type="transmembrane region" description="Helical" evidence="8">
    <location>
        <begin position="462"/>
        <end position="480"/>
    </location>
</feature>
<feature type="transmembrane region" description="Helical" evidence="8">
    <location>
        <begin position="271"/>
        <end position="291"/>
    </location>
</feature>
<dbReference type="GO" id="GO:0005794">
    <property type="term" value="C:Golgi apparatus"/>
    <property type="evidence" value="ECO:0007669"/>
    <property type="project" value="TreeGrafter"/>
</dbReference>
<accession>A0A433QWM5</accession>
<dbReference type="GO" id="GO:0005886">
    <property type="term" value="C:plasma membrane"/>
    <property type="evidence" value="ECO:0007669"/>
    <property type="project" value="TreeGrafter"/>
</dbReference>
<feature type="transmembrane region" description="Helical" evidence="8">
    <location>
        <begin position="34"/>
        <end position="54"/>
    </location>
</feature>
<protein>
    <recommendedName>
        <fullName evidence="11">Chloride channel</fullName>
    </recommendedName>
</protein>
<feature type="transmembrane region" description="Helical" evidence="8">
    <location>
        <begin position="127"/>
        <end position="145"/>
    </location>
</feature>
<feature type="transmembrane region" description="Helical" evidence="8">
    <location>
        <begin position="368"/>
        <end position="388"/>
    </location>
</feature>
<organism evidence="9 10">
    <name type="scientific">Jimgerdemannia flammicorona</name>
    <dbReference type="NCBI Taxonomy" id="994334"/>
    <lineage>
        <taxon>Eukaryota</taxon>
        <taxon>Fungi</taxon>
        <taxon>Fungi incertae sedis</taxon>
        <taxon>Mucoromycota</taxon>
        <taxon>Mucoromycotina</taxon>
        <taxon>Endogonomycetes</taxon>
        <taxon>Endogonales</taxon>
        <taxon>Endogonaceae</taxon>
        <taxon>Jimgerdemannia</taxon>
    </lineage>
</organism>
<keyword evidence="7" id="KW-0868">Chloride</keyword>
<comment type="caution">
    <text evidence="9">The sequence shown here is derived from an EMBL/GenBank/DDBJ whole genome shotgun (WGS) entry which is preliminary data.</text>
</comment>
<feature type="transmembrane region" description="Helical" evidence="8">
    <location>
        <begin position="157"/>
        <end position="181"/>
    </location>
</feature>
<evidence type="ECO:0008006" key="11">
    <source>
        <dbReference type="Google" id="ProtNLM"/>
    </source>
</evidence>
<proteinExistence type="predicted"/>
<gene>
    <name evidence="9" type="ORF">BC938DRAFT_482207</name>
</gene>
<keyword evidence="3 8" id="KW-0812">Transmembrane</keyword>
<evidence type="ECO:0000256" key="3">
    <source>
        <dbReference type="ARBA" id="ARBA00022692"/>
    </source>
</evidence>
<dbReference type="PANTHER" id="PTHR45711:SF6">
    <property type="entry name" value="CHLORIDE CHANNEL PROTEIN"/>
    <property type="match status" value="1"/>
</dbReference>
<dbReference type="InterPro" id="IPR014743">
    <property type="entry name" value="Cl-channel_core"/>
</dbReference>
<evidence type="ECO:0000256" key="2">
    <source>
        <dbReference type="ARBA" id="ARBA00022448"/>
    </source>
</evidence>
<keyword evidence="4 8" id="KW-1133">Transmembrane helix</keyword>
<dbReference type="PRINTS" id="PR00762">
    <property type="entry name" value="CLCHANNEL"/>
</dbReference>
<dbReference type="Gene3D" id="1.10.3080.10">
    <property type="entry name" value="Clc chloride channel"/>
    <property type="match status" value="1"/>
</dbReference>
<dbReference type="PANTHER" id="PTHR45711">
    <property type="entry name" value="CHLORIDE CHANNEL PROTEIN"/>
    <property type="match status" value="1"/>
</dbReference>
<keyword evidence="2" id="KW-0813">Transport</keyword>
<dbReference type="InterPro" id="IPR001807">
    <property type="entry name" value="ClC"/>
</dbReference>
<evidence type="ECO:0000256" key="6">
    <source>
        <dbReference type="ARBA" id="ARBA00023136"/>
    </source>
</evidence>
<dbReference type="Pfam" id="PF00654">
    <property type="entry name" value="Voltage_CLC"/>
    <property type="match status" value="1"/>
</dbReference>
<evidence type="ECO:0000313" key="9">
    <source>
        <dbReference type="EMBL" id="RUS34158.1"/>
    </source>
</evidence>
<keyword evidence="6 8" id="KW-0472">Membrane</keyword>
<dbReference type="GO" id="GO:0005247">
    <property type="term" value="F:voltage-gated chloride channel activity"/>
    <property type="evidence" value="ECO:0007669"/>
    <property type="project" value="TreeGrafter"/>
</dbReference>
<feature type="transmembrane region" description="Helical" evidence="8">
    <location>
        <begin position="231"/>
        <end position="251"/>
    </location>
</feature>
<evidence type="ECO:0000313" key="10">
    <source>
        <dbReference type="Proteomes" id="UP000274822"/>
    </source>
</evidence>
<dbReference type="EMBL" id="RBNJ01000705">
    <property type="protein sequence ID" value="RUS34158.1"/>
    <property type="molecule type" value="Genomic_DNA"/>
</dbReference>